<dbReference type="OrthoDB" id="542135at2759"/>
<protein>
    <recommendedName>
        <fullName evidence="1">Thiolase N-terminal domain-containing protein</fullName>
    </recommendedName>
</protein>
<evidence type="ECO:0000313" key="4">
    <source>
        <dbReference type="Proteomes" id="UP000011087"/>
    </source>
</evidence>
<dbReference type="HOGENOM" id="CLU_1269821_0_0_1"/>
<accession>L1JV18</accession>
<gene>
    <name evidence="2" type="ORF">GUITHDRAFT_150541</name>
</gene>
<evidence type="ECO:0000313" key="2">
    <source>
        <dbReference type="EMBL" id="EKX52406.1"/>
    </source>
</evidence>
<feature type="non-terminal residue" evidence="2">
    <location>
        <position position="1"/>
    </location>
</feature>
<dbReference type="SUPFAM" id="SSF53901">
    <property type="entry name" value="Thiolase-like"/>
    <property type="match status" value="1"/>
</dbReference>
<dbReference type="Gene3D" id="3.40.47.10">
    <property type="match status" value="1"/>
</dbReference>
<dbReference type="PANTHER" id="PTHR42870:SF2">
    <property type="entry name" value="LIPID-TRANSFER PROTEIN, PUTATIVE-RELATED"/>
    <property type="match status" value="1"/>
</dbReference>
<dbReference type="InterPro" id="IPR020616">
    <property type="entry name" value="Thiolase_N"/>
</dbReference>
<dbReference type="eggNOG" id="KOG1406">
    <property type="taxonomic scope" value="Eukaryota"/>
</dbReference>
<dbReference type="Pfam" id="PF00108">
    <property type="entry name" value="Thiolase_N"/>
    <property type="match status" value="1"/>
</dbReference>
<dbReference type="GeneID" id="17309296"/>
<evidence type="ECO:0000259" key="1">
    <source>
        <dbReference type="Pfam" id="PF00108"/>
    </source>
</evidence>
<reference evidence="4" key="2">
    <citation type="submission" date="2012-11" db="EMBL/GenBank/DDBJ databases">
        <authorList>
            <person name="Kuo A."/>
            <person name="Curtis B.A."/>
            <person name="Tanifuji G."/>
            <person name="Burki F."/>
            <person name="Gruber A."/>
            <person name="Irimia M."/>
            <person name="Maruyama S."/>
            <person name="Arias M.C."/>
            <person name="Ball S.G."/>
            <person name="Gile G.H."/>
            <person name="Hirakawa Y."/>
            <person name="Hopkins J.F."/>
            <person name="Rensing S.A."/>
            <person name="Schmutz J."/>
            <person name="Symeonidi A."/>
            <person name="Elias M."/>
            <person name="Eveleigh R.J."/>
            <person name="Herman E.K."/>
            <person name="Klute M.J."/>
            <person name="Nakayama T."/>
            <person name="Obornik M."/>
            <person name="Reyes-Prieto A."/>
            <person name="Armbrust E.V."/>
            <person name="Aves S.J."/>
            <person name="Beiko R.G."/>
            <person name="Coutinho P."/>
            <person name="Dacks J.B."/>
            <person name="Durnford D.G."/>
            <person name="Fast N.M."/>
            <person name="Green B.R."/>
            <person name="Grisdale C."/>
            <person name="Hempe F."/>
            <person name="Henrissat B."/>
            <person name="Hoppner M.P."/>
            <person name="Ishida K.-I."/>
            <person name="Kim E."/>
            <person name="Koreny L."/>
            <person name="Kroth P.G."/>
            <person name="Liu Y."/>
            <person name="Malik S.-B."/>
            <person name="Maier U.G."/>
            <person name="McRose D."/>
            <person name="Mock T."/>
            <person name="Neilson J.A."/>
            <person name="Onodera N.T."/>
            <person name="Poole A.M."/>
            <person name="Pritham E.J."/>
            <person name="Richards T.A."/>
            <person name="Rocap G."/>
            <person name="Roy S.W."/>
            <person name="Sarai C."/>
            <person name="Schaack S."/>
            <person name="Shirato S."/>
            <person name="Slamovits C.H."/>
            <person name="Spencer D.F."/>
            <person name="Suzuki S."/>
            <person name="Worden A.Z."/>
            <person name="Zauner S."/>
            <person name="Barry K."/>
            <person name="Bell C."/>
            <person name="Bharti A.K."/>
            <person name="Crow J.A."/>
            <person name="Grimwood J."/>
            <person name="Kramer R."/>
            <person name="Lindquist E."/>
            <person name="Lucas S."/>
            <person name="Salamov A."/>
            <person name="McFadden G.I."/>
            <person name="Lane C.E."/>
            <person name="Keeling P.J."/>
            <person name="Gray M.W."/>
            <person name="Grigoriev I.V."/>
            <person name="Archibald J.M."/>
        </authorList>
    </citation>
    <scope>NUCLEOTIDE SEQUENCE</scope>
    <source>
        <strain evidence="4">CCMP2712</strain>
    </source>
</reference>
<sequence>MATVSGWGASRIGVRLGLRPSQLIQEALSRALGRAQIAKTSVDALLACPSLSDPKFMEAHHIATECDLFDHAQRRPFCAKTIDVGGASPVSMLLQAKQMVENEGYNVVVVVGGDSVSSLNPREFVERADEAFASREVRQNISYLKSPYIPNAYAHCTTAHMQKHNVSREQLAMVSVLMSAQATYHPLAVQRRPYDLDEVLNSTSVGQNLNLLECARKA</sequence>
<name>L1JV18_GUITC</name>
<dbReference type="Proteomes" id="UP000011087">
    <property type="component" value="Unassembled WGS sequence"/>
</dbReference>
<reference evidence="3" key="3">
    <citation type="submission" date="2016-03" db="UniProtKB">
        <authorList>
            <consortium name="EnsemblProtists"/>
        </authorList>
    </citation>
    <scope>IDENTIFICATION</scope>
</reference>
<proteinExistence type="predicted"/>
<dbReference type="AlphaFoldDB" id="L1JV18"/>
<dbReference type="InterPro" id="IPR016039">
    <property type="entry name" value="Thiolase-like"/>
</dbReference>
<dbReference type="EMBL" id="JH992972">
    <property type="protein sequence ID" value="EKX52406.1"/>
    <property type="molecule type" value="Genomic_DNA"/>
</dbReference>
<dbReference type="RefSeq" id="XP_005839386.1">
    <property type="nucleotide sequence ID" value="XM_005839329.1"/>
</dbReference>
<dbReference type="GO" id="GO:0016747">
    <property type="term" value="F:acyltransferase activity, transferring groups other than amino-acyl groups"/>
    <property type="evidence" value="ECO:0007669"/>
    <property type="project" value="InterPro"/>
</dbReference>
<dbReference type="KEGG" id="gtt:GUITHDRAFT_150541"/>
<reference evidence="2 4" key="1">
    <citation type="journal article" date="2012" name="Nature">
        <title>Algal genomes reveal evolutionary mosaicism and the fate of nucleomorphs.</title>
        <authorList>
            <consortium name="DOE Joint Genome Institute"/>
            <person name="Curtis B.A."/>
            <person name="Tanifuji G."/>
            <person name="Burki F."/>
            <person name="Gruber A."/>
            <person name="Irimia M."/>
            <person name="Maruyama S."/>
            <person name="Arias M.C."/>
            <person name="Ball S.G."/>
            <person name="Gile G.H."/>
            <person name="Hirakawa Y."/>
            <person name="Hopkins J.F."/>
            <person name="Kuo A."/>
            <person name="Rensing S.A."/>
            <person name="Schmutz J."/>
            <person name="Symeonidi A."/>
            <person name="Elias M."/>
            <person name="Eveleigh R.J."/>
            <person name="Herman E.K."/>
            <person name="Klute M.J."/>
            <person name="Nakayama T."/>
            <person name="Obornik M."/>
            <person name="Reyes-Prieto A."/>
            <person name="Armbrust E.V."/>
            <person name="Aves S.J."/>
            <person name="Beiko R.G."/>
            <person name="Coutinho P."/>
            <person name="Dacks J.B."/>
            <person name="Durnford D.G."/>
            <person name="Fast N.M."/>
            <person name="Green B.R."/>
            <person name="Grisdale C.J."/>
            <person name="Hempel F."/>
            <person name="Henrissat B."/>
            <person name="Hoppner M.P."/>
            <person name="Ishida K."/>
            <person name="Kim E."/>
            <person name="Koreny L."/>
            <person name="Kroth P.G."/>
            <person name="Liu Y."/>
            <person name="Malik S.B."/>
            <person name="Maier U.G."/>
            <person name="McRose D."/>
            <person name="Mock T."/>
            <person name="Neilson J.A."/>
            <person name="Onodera N.T."/>
            <person name="Poole A.M."/>
            <person name="Pritham E.J."/>
            <person name="Richards T.A."/>
            <person name="Rocap G."/>
            <person name="Roy S.W."/>
            <person name="Sarai C."/>
            <person name="Schaack S."/>
            <person name="Shirato S."/>
            <person name="Slamovits C.H."/>
            <person name="Spencer D.F."/>
            <person name="Suzuki S."/>
            <person name="Worden A.Z."/>
            <person name="Zauner S."/>
            <person name="Barry K."/>
            <person name="Bell C."/>
            <person name="Bharti A.K."/>
            <person name="Crow J.A."/>
            <person name="Grimwood J."/>
            <person name="Kramer R."/>
            <person name="Lindquist E."/>
            <person name="Lucas S."/>
            <person name="Salamov A."/>
            <person name="McFadden G.I."/>
            <person name="Lane C.E."/>
            <person name="Keeling P.J."/>
            <person name="Gray M.W."/>
            <person name="Grigoriev I.V."/>
            <person name="Archibald J.M."/>
        </authorList>
    </citation>
    <scope>NUCLEOTIDE SEQUENCE</scope>
    <source>
        <strain evidence="2 4">CCMP2712</strain>
    </source>
</reference>
<dbReference type="EnsemblProtists" id="EKX52406">
    <property type="protein sequence ID" value="EKX52406"/>
    <property type="gene ID" value="GUITHDRAFT_150541"/>
</dbReference>
<dbReference type="PaxDb" id="55529-EKX52406"/>
<evidence type="ECO:0000313" key="3">
    <source>
        <dbReference type="EnsemblProtists" id="EKX52406"/>
    </source>
</evidence>
<dbReference type="PANTHER" id="PTHR42870">
    <property type="entry name" value="ACETYL-COA C-ACETYLTRANSFERASE"/>
    <property type="match status" value="1"/>
</dbReference>
<feature type="domain" description="Thiolase N-terminal" evidence="1">
    <location>
        <begin position="17"/>
        <end position="176"/>
    </location>
</feature>
<organism evidence="2">
    <name type="scientific">Guillardia theta (strain CCMP2712)</name>
    <name type="common">Cryptophyte</name>
    <dbReference type="NCBI Taxonomy" id="905079"/>
    <lineage>
        <taxon>Eukaryota</taxon>
        <taxon>Cryptophyceae</taxon>
        <taxon>Pyrenomonadales</taxon>
        <taxon>Geminigeraceae</taxon>
        <taxon>Guillardia</taxon>
    </lineage>
</organism>
<keyword evidence="4" id="KW-1185">Reference proteome</keyword>